<sequence>MKVRSLQGVKRRTTSKLKHSTTSKKDTRHIIVTTTDNVESLFESAEGEDKNDYPSSVIPAPKPVITLDTSTLLPPSRAPRAQHDYQSQVHTPTSDEVHLMAGPYPSPASSPATSPHSRHHPFHRSHKLNRSNSSSLPSFALNGEEATLVTNRSHILVHLHSRSHSRSRCRSSSPSTPSLSPSRSPSHSPALAATRLGANTNAKTFSSPKPEPDLPGGRTVIRSKTSKNVLISKHLTPFDKDEMMKKKLQEQSPLQSQFEETEWSWWEEHGSTVIMYSAGGVIGIGLLALMIKLICLLVQGLVLFAS</sequence>
<evidence type="ECO:0000313" key="3">
    <source>
        <dbReference type="EMBL" id="GMG21757.1"/>
    </source>
</evidence>
<dbReference type="Proteomes" id="UP001165063">
    <property type="component" value="Unassembled WGS sequence"/>
</dbReference>
<keyword evidence="2" id="KW-0812">Transmembrane</keyword>
<protein>
    <submittedName>
        <fullName evidence="3">Unnamed protein product</fullName>
    </submittedName>
</protein>
<feature type="region of interest" description="Disordered" evidence="1">
    <location>
        <begin position="1"/>
        <end position="28"/>
    </location>
</feature>
<feature type="compositionally biased region" description="Basic residues" evidence="1">
    <location>
        <begin position="159"/>
        <end position="169"/>
    </location>
</feature>
<feature type="compositionally biased region" description="Basic residues" evidence="1">
    <location>
        <begin position="116"/>
        <end position="129"/>
    </location>
</feature>
<evidence type="ECO:0000256" key="2">
    <source>
        <dbReference type="SAM" id="Phobius"/>
    </source>
</evidence>
<feature type="region of interest" description="Disordered" evidence="1">
    <location>
        <begin position="159"/>
        <end position="220"/>
    </location>
</feature>
<keyword evidence="2" id="KW-0472">Membrane</keyword>
<name>A0A9W6YUN1_AMBMO</name>
<evidence type="ECO:0000256" key="1">
    <source>
        <dbReference type="SAM" id="MobiDB-lite"/>
    </source>
</evidence>
<comment type="caution">
    <text evidence="3">The sequence shown here is derived from an EMBL/GenBank/DDBJ whole genome shotgun (WGS) entry which is preliminary data.</text>
</comment>
<keyword evidence="2" id="KW-1133">Transmembrane helix</keyword>
<gene>
    <name evidence="3" type="ORF">Amon01_000223000</name>
</gene>
<organism evidence="3 4">
    <name type="scientific">Ambrosiozyma monospora</name>
    <name type="common">Yeast</name>
    <name type="synonym">Endomycopsis monosporus</name>
    <dbReference type="NCBI Taxonomy" id="43982"/>
    <lineage>
        <taxon>Eukaryota</taxon>
        <taxon>Fungi</taxon>
        <taxon>Dikarya</taxon>
        <taxon>Ascomycota</taxon>
        <taxon>Saccharomycotina</taxon>
        <taxon>Pichiomycetes</taxon>
        <taxon>Pichiales</taxon>
        <taxon>Pichiaceae</taxon>
        <taxon>Ambrosiozyma</taxon>
    </lineage>
</organism>
<feature type="compositionally biased region" description="Polar residues" evidence="1">
    <location>
        <begin position="197"/>
        <end position="207"/>
    </location>
</feature>
<feature type="compositionally biased region" description="Basic residues" evidence="1">
    <location>
        <begin position="1"/>
        <end position="22"/>
    </location>
</feature>
<feature type="region of interest" description="Disordered" evidence="1">
    <location>
        <begin position="69"/>
        <end position="136"/>
    </location>
</feature>
<accession>A0A9W6YUN1</accession>
<feature type="compositionally biased region" description="Low complexity" evidence="1">
    <location>
        <begin position="101"/>
        <end position="115"/>
    </location>
</feature>
<dbReference type="AlphaFoldDB" id="A0A9W6YUN1"/>
<evidence type="ECO:0000313" key="4">
    <source>
        <dbReference type="Proteomes" id="UP001165063"/>
    </source>
</evidence>
<feature type="transmembrane region" description="Helical" evidence="2">
    <location>
        <begin position="281"/>
        <end position="305"/>
    </location>
</feature>
<reference evidence="3" key="1">
    <citation type="submission" date="2023-04" db="EMBL/GenBank/DDBJ databases">
        <title>Ambrosiozyma monospora NBRC 1965.</title>
        <authorList>
            <person name="Ichikawa N."/>
            <person name="Sato H."/>
            <person name="Tonouchi N."/>
        </authorList>
    </citation>
    <scope>NUCLEOTIDE SEQUENCE</scope>
    <source>
        <strain evidence="3">NBRC 1965</strain>
    </source>
</reference>
<feature type="compositionally biased region" description="Low complexity" evidence="1">
    <location>
        <begin position="170"/>
        <end position="189"/>
    </location>
</feature>
<keyword evidence="4" id="KW-1185">Reference proteome</keyword>
<dbReference type="EMBL" id="BSXU01000785">
    <property type="protein sequence ID" value="GMG21757.1"/>
    <property type="molecule type" value="Genomic_DNA"/>
</dbReference>
<proteinExistence type="predicted"/>